<keyword evidence="2" id="KW-0067">ATP-binding</keyword>
<dbReference type="Pfam" id="PF13191">
    <property type="entry name" value="AAA_16"/>
    <property type="match status" value="1"/>
</dbReference>
<evidence type="ECO:0000313" key="2">
    <source>
        <dbReference type="EMBL" id="MCP3420288.1"/>
    </source>
</evidence>
<evidence type="ECO:0000259" key="1">
    <source>
        <dbReference type="Pfam" id="PF13191"/>
    </source>
</evidence>
<dbReference type="GO" id="GO:0005524">
    <property type="term" value="F:ATP binding"/>
    <property type="evidence" value="ECO:0007669"/>
    <property type="project" value="UniProtKB-KW"/>
</dbReference>
<keyword evidence="3" id="KW-1185">Reference proteome</keyword>
<organism evidence="2 3">
    <name type="scientific">Nocardioides pinisoli</name>
    <dbReference type="NCBI Taxonomy" id="2950279"/>
    <lineage>
        <taxon>Bacteria</taxon>
        <taxon>Bacillati</taxon>
        <taxon>Actinomycetota</taxon>
        <taxon>Actinomycetes</taxon>
        <taxon>Propionibacteriales</taxon>
        <taxon>Nocardioidaceae</taxon>
        <taxon>Nocardioides</taxon>
    </lineage>
</organism>
<dbReference type="EMBL" id="JANARS010000001">
    <property type="protein sequence ID" value="MCP3420288.1"/>
    <property type="molecule type" value="Genomic_DNA"/>
</dbReference>
<reference evidence="2 3" key="1">
    <citation type="submission" date="2022-06" db="EMBL/GenBank/DDBJ databases">
        <authorList>
            <person name="So Y."/>
        </authorList>
    </citation>
    <scope>NUCLEOTIDE SEQUENCE [LARGE SCALE GENOMIC DNA]</scope>
    <source>
        <strain evidence="2 3">STR3</strain>
    </source>
</reference>
<dbReference type="Proteomes" id="UP001204524">
    <property type="component" value="Unassembled WGS sequence"/>
</dbReference>
<gene>
    <name evidence="2" type="ORF">NCI01_00620</name>
</gene>
<sequence length="82" mass="8239">MTPAGGDGDRTLVGRAREVAQLDAFVRAATATGGVLLLTAEAGMGKSALEAATGTARRNGARVLRAPGVEFETSTTPTRPAA</sequence>
<keyword evidence="2" id="KW-0547">Nucleotide-binding</keyword>
<name>A0ABT1KRC1_9ACTN</name>
<protein>
    <submittedName>
        <fullName evidence="2">ATP-binding protein</fullName>
    </submittedName>
</protein>
<dbReference type="RefSeq" id="WP_254179532.1">
    <property type="nucleotide sequence ID" value="NZ_JANARS010000001.1"/>
</dbReference>
<feature type="domain" description="Orc1-like AAA ATPase" evidence="1">
    <location>
        <begin position="11"/>
        <end position="76"/>
    </location>
</feature>
<dbReference type="InterPro" id="IPR041664">
    <property type="entry name" value="AAA_16"/>
</dbReference>
<accession>A0ABT1KRC1</accession>
<proteinExistence type="predicted"/>
<comment type="caution">
    <text evidence="2">The sequence shown here is derived from an EMBL/GenBank/DDBJ whole genome shotgun (WGS) entry which is preliminary data.</text>
</comment>
<evidence type="ECO:0000313" key="3">
    <source>
        <dbReference type="Proteomes" id="UP001204524"/>
    </source>
</evidence>